<keyword evidence="7" id="KW-1185">Reference proteome</keyword>
<evidence type="ECO:0000313" key="6">
    <source>
        <dbReference type="EMBL" id="KAG8505749.1"/>
    </source>
</evidence>
<dbReference type="PANTHER" id="PTHR31109">
    <property type="entry name" value="PROTEIN FAM207A"/>
    <property type="match status" value="1"/>
</dbReference>
<dbReference type="GO" id="GO:0000462">
    <property type="term" value="P:maturation of SSU-rRNA from tricistronic rRNA transcript (SSU-rRNA, 5.8S rRNA, LSU-rRNA)"/>
    <property type="evidence" value="ECO:0007669"/>
    <property type="project" value="InterPro"/>
</dbReference>
<dbReference type="Pfam" id="PF15341">
    <property type="entry name" value="SLX9"/>
    <property type="match status" value="1"/>
</dbReference>
<protein>
    <submittedName>
        <fullName evidence="6">Protein FAM207A</fullName>
    </submittedName>
</protein>
<comment type="caution">
    <text evidence="6">The sequence shown here is derived from an EMBL/GenBank/DDBJ whole genome shotgun (WGS) entry which is preliminary data.</text>
</comment>
<feature type="coiled-coil region" evidence="4">
    <location>
        <begin position="127"/>
        <end position="154"/>
    </location>
</feature>
<dbReference type="OrthoDB" id="18703at2759"/>
<keyword evidence="3" id="KW-0539">Nucleus</keyword>
<evidence type="ECO:0000313" key="7">
    <source>
        <dbReference type="Proteomes" id="UP000700334"/>
    </source>
</evidence>
<dbReference type="GO" id="GO:0030688">
    <property type="term" value="C:preribosome, small subunit precursor"/>
    <property type="evidence" value="ECO:0007669"/>
    <property type="project" value="InterPro"/>
</dbReference>
<name>A0A8J6DEP5_GALPY</name>
<organism evidence="6 7">
    <name type="scientific">Galemys pyrenaicus</name>
    <name type="common">Iberian desman</name>
    <name type="synonym">Pyrenean desman</name>
    <dbReference type="NCBI Taxonomy" id="202257"/>
    <lineage>
        <taxon>Eukaryota</taxon>
        <taxon>Metazoa</taxon>
        <taxon>Chordata</taxon>
        <taxon>Craniata</taxon>
        <taxon>Vertebrata</taxon>
        <taxon>Euteleostomi</taxon>
        <taxon>Mammalia</taxon>
        <taxon>Eutheria</taxon>
        <taxon>Laurasiatheria</taxon>
        <taxon>Eulipotyphla</taxon>
        <taxon>Talpidae</taxon>
        <taxon>Galemys</taxon>
    </lineage>
</organism>
<evidence type="ECO:0000256" key="1">
    <source>
        <dbReference type="ARBA" id="ARBA00004604"/>
    </source>
</evidence>
<dbReference type="GO" id="GO:0005730">
    <property type="term" value="C:nucleolus"/>
    <property type="evidence" value="ECO:0007669"/>
    <property type="project" value="UniProtKB-SubCell"/>
</dbReference>
<feature type="region of interest" description="Disordered" evidence="5">
    <location>
        <begin position="1"/>
        <end position="28"/>
    </location>
</feature>
<sequence length="190" mass="20404">MGKVRGLRARVHQAAVRPAGSAAPPAREAALPVAAASGAGAQVSAPPGARLLPVPRRPHTFSPLQAWASVSTDIFAGTKIEPGALIQRLELDTQSVVSLGRGIARVDLRLGHPTGTGTQPKAVLPKKEKLRLRRARWLQKIEALELAQRALRAERQRRATVVVGDLQPLRDALPELLQLEPGTRRPRTQG</sequence>
<comment type="subcellular location">
    <subcellularLocation>
        <location evidence="1">Nucleus</location>
        <location evidence="1">Nucleolus</location>
    </subcellularLocation>
</comment>
<feature type="compositionally biased region" description="Low complexity" evidence="5">
    <location>
        <begin position="14"/>
        <end position="28"/>
    </location>
</feature>
<dbReference type="EMBL" id="JAGFMF010012237">
    <property type="protein sequence ID" value="KAG8505749.1"/>
    <property type="molecule type" value="Genomic_DNA"/>
</dbReference>
<reference evidence="6" key="1">
    <citation type="journal article" date="2021" name="Evol. Appl.">
        <title>The genome of the Pyrenean desman and the effects of bottlenecks and inbreeding on the genomic landscape of an endangered species.</title>
        <authorList>
            <person name="Escoda L."/>
            <person name="Castresana J."/>
        </authorList>
    </citation>
    <scope>NUCLEOTIDE SEQUENCE</scope>
    <source>
        <strain evidence="6">IBE-C5619</strain>
    </source>
</reference>
<evidence type="ECO:0000256" key="5">
    <source>
        <dbReference type="SAM" id="MobiDB-lite"/>
    </source>
</evidence>
<comment type="similarity">
    <text evidence="2">Belongs to the SLX9 family.</text>
</comment>
<dbReference type="AlphaFoldDB" id="A0A8J6DEP5"/>
<evidence type="ECO:0000256" key="3">
    <source>
        <dbReference type="ARBA" id="ARBA00023242"/>
    </source>
</evidence>
<proteinExistence type="inferred from homology"/>
<gene>
    <name evidence="6" type="ORF">J0S82_006618</name>
</gene>
<feature type="compositionally biased region" description="Basic residues" evidence="5">
    <location>
        <begin position="1"/>
        <end position="11"/>
    </location>
</feature>
<dbReference type="PANTHER" id="PTHR31109:SF2">
    <property type="entry name" value="RIBOSOME BIOGENESIS PROTEIN SLX9 HOMOLOG"/>
    <property type="match status" value="1"/>
</dbReference>
<evidence type="ECO:0000256" key="2">
    <source>
        <dbReference type="ARBA" id="ARBA00011022"/>
    </source>
</evidence>
<dbReference type="Proteomes" id="UP000700334">
    <property type="component" value="Unassembled WGS sequence"/>
</dbReference>
<dbReference type="InterPro" id="IPR028160">
    <property type="entry name" value="Slx9-like"/>
</dbReference>
<evidence type="ECO:0000256" key="4">
    <source>
        <dbReference type="SAM" id="Coils"/>
    </source>
</evidence>
<dbReference type="GO" id="GO:0030686">
    <property type="term" value="C:90S preribosome"/>
    <property type="evidence" value="ECO:0007669"/>
    <property type="project" value="InterPro"/>
</dbReference>
<accession>A0A8J6DEP5</accession>
<keyword evidence="4" id="KW-0175">Coiled coil</keyword>